<feature type="region of interest" description="Disordered" evidence="1">
    <location>
        <begin position="1"/>
        <end position="37"/>
    </location>
</feature>
<dbReference type="InterPro" id="IPR015797">
    <property type="entry name" value="NUDIX_hydrolase-like_dom_sf"/>
</dbReference>
<dbReference type="EMBL" id="PCVO01000023">
    <property type="protein sequence ID" value="PIQ75369.1"/>
    <property type="molecule type" value="Genomic_DNA"/>
</dbReference>
<dbReference type="SUPFAM" id="SSF55811">
    <property type="entry name" value="Nudix"/>
    <property type="match status" value="1"/>
</dbReference>
<evidence type="ECO:0000313" key="3">
    <source>
        <dbReference type="EMBL" id="PIQ75369.1"/>
    </source>
</evidence>
<proteinExistence type="predicted"/>
<evidence type="ECO:0000259" key="2">
    <source>
        <dbReference type="PROSITE" id="PS51462"/>
    </source>
</evidence>
<dbReference type="InterPro" id="IPR000086">
    <property type="entry name" value="NUDIX_hydrolase_dom"/>
</dbReference>
<gene>
    <name evidence="3" type="ORF">COV84_01545</name>
</gene>
<sequence>MCKKGGIILKEKDKGAKESEASTREERETAPELGAGGFIKNQQTGEFFLVENEARWSIPVGHKKKADRTLRETFFREMKEEIGLESEEIIWLESFGTVFVQKDENSPRKLFEIYYIKVGAQTAQKLKYSEKGKQLSVWLRREKIETMPNLDKLAKAALRLYREKYVSSKIIVGGGYDKERVLSGGENRQF</sequence>
<reference evidence="3 4" key="1">
    <citation type="submission" date="2017-09" db="EMBL/GenBank/DDBJ databases">
        <title>Depth-based differentiation of microbial function through sediment-hosted aquifers and enrichment of novel symbionts in the deep terrestrial subsurface.</title>
        <authorList>
            <person name="Probst A.J."/>
            <person name="Ladd B."/>
            <person name="Jarett J.K."/>
            <person name="Geller-Mcgrath D.E."/>
            <person name="Sieber C.M."/>
            <person name="Emerson J.B."/>
            <person name="Anantharaman K."/>
            <person name="Thomas B.C."/>
            <person name="Malmstrom R."/>
            <person name="Stieglmeier M."/>
            <person name="Klingl A."/>
            <person name="Woyke T."/>
            <person name="Ryan C.M."/>
            <person name="Banfield J.F."/>
        </authorList>
    </citation>
    <scope>NUCLEOTIDE SEQUENCE [LARGE SCALE GENOMIC DNA]</scope>
    <source>
        <strain evidence="3">CG11_big_fil_rev_8_21_14_0_20_40_15</strain>
    </source>
</reference>
<evidence type="ECO:0000313" key="4">
    <source>
        <dbReference type="Proteomes" id="UP000229317"/>
    </source>
</evidence>
<evidence type="ECO:0000256" key="1">
    <source>
        <dbReference type="SAM" id="MobiDB-lite"/>
    </source>
</evidence>
<protein>
    <recommendedName>
        <fullName evidence="2">Nudix hydrolase domain-containing protein</fullName>
    </recommendedName>
</protein>
<comment type="caution">
    <text evidence="3">The sequence shown here is derived from an EMBL/GenBank/DDBJ whole genome shotgun (WGS) entry which is preliminary data.</text>
</comment>
<organism evidence="3 4">
    <name type="scientific">Candidatus Portnoybacteria bacterium CG11_big_fil_rev_8_21_14_0_20_40_15</name>
    <dbReference type="NCBI Taxonomy" id="1974817"/>
    <lineage>
        <taxon>Bacteria</taxon>
        <taxon>Candidatus Portnoyibacteriota</taxon>
    </lineage>
</organism>
<dbReference type="PROSITE" id="PS51462">
    <property type="entry name" value="NUDIX"/>
    <property type="match status" value="1"/>
</dbReference>
<dbReference type="Pfam" id="PF00293">
    <property type="entry name" value="NUDIX"/>
    <property type="match status" value="1"/>
</dbReference>
<feature type="domain" description="Nudix hydrolase" evidence="2">
    <location>
        <begin position="30"/>
        <end position="162"/>
    </location>
</feature>
<dbReference type="Proteomes" id="UP000229317">
    <property type="component" value="Unassembled WGS sequence"/>
</dbReference>
<dbReference type="Gene3D" id="3.90.79.10">
    <property type="entry name" value="Nucleoside Triphosphate Pyrophosphohydrolase"/>
    <property type="match status" value="1"/>
</dbReference>
<dbReference type="AlphaFoldDB" id="A0A2H0KT84"/>
<accession>A0A2H0KT84</accession>
<feature type="compositionally biased region" description="Basic and acidic residues" evidence="1">
    <location>
        <begin position="9"/>
        <end position="30"/>
    </location>
</feature>
<name>A0A2H0KT84_9BACT</name>